<dbReference type="Pfam" id="PF01458">
    <property type="entry name" value="SUFBD_core"/>
    <property type="match status" value="1"/>
</dbReference>
<keyword evidence="3" id="KW-1185">Reference proteome</keyword>
<dbReference type="InterPro" id="IPR055346">
    <property type="entry name" value="Fe-S_cluster_assembly_SufBD"/>
</dbReference>
<evidence type="ECO:0000259" key="1">
    <source>
        <dbReference type="Pfam" id="PF01458"/>
    </source>
</evidence>
<protein>
    <submittedName>
        <fullName evidence="2">Fe-S cluster assembly protein SufD</fullName>
    </submittedName>
</protein>
<dbReference type="EMBL" id="JBEPTF010000001">
    <property type="protein sequence ID" value="MET4683490.1"/>
    <property type="molecule type" value="Genomic_DNA"/>
</dbReference>
<evidence type="ECO:0000313" key="2">
    <source>
        <dbReference type="EMBL" id="MET4683490.1"/>
    </source>
</evidence>
<sequence length="384" mass="41657">MSAPVRIDLKAVETIPSRRTEAWKYSDLRRWVRDEPPLSPALPEGEPNDGPFKALTTNEVLIANGRLNWWSDDDLEEGIEVAHHAGPDAPRMADEMPMGALAAAKALEGVYIISFKAGAPRALALRLLSDAVKTGHHARIGVVVEAGAHATLLESHEGWGEAYLSNTLIEFIVDEGATLERVILIEEPHDAVSVTSAEVRLSKNAAYRQTIAATGARLQRLETRIAHAGEGATVRMDGLYVLKGDRHADLTSVVDHLGPDGQTSQLIKGVVHDTARGVFQGKIIVERGADGTDARMAHNALIASERGEIDAKPELIIYADDVQCAHGNTVGTLDESALFYMQQRGIPADEARALLVQAFLFEVVDRIEDEAAREVVSAWLTARL</sequence>
<feature type="domain" description="SUF system FeS cluster assembly SufBD core" evidence="1">
    <location>
        <begin position="133"/>
        <end position="359"/>
    </location>
</feature>
<evidence type="ECO:0000313" key="3">
    <source>
        <dbReference type="Proteomes" id="UP001549313"/>
    </source>
</evidence>
<dbReference type="SUPFAM" id="SSF101960">
    <property type="entry name" value="Stabilizer of iron transporter SufD"/>
    <property type="match status" value="1"/>
</dbReference>
<accession>A0ABV2RBV3</accession>
<name>A0ABV2RBV3_9CAUL</name>
<dbReference type="InterPro" id="IPR011542">
    <property type="entry name" value="SUF_FeS_clus_asmbl_SufD"/>
</dbReference>
<dbReference type="NCBIfam" id="TIGR01981">
    <property type="entry name" value="sufD"/>
    <property type="match status" value="1"/>
</dbReference>
<dbReference type="InterPro" id="IPR037284">
    <property type="entry name" value="SUF_FeS_clus_asmbl_SufBD_sf"/>
</dbReference>
<gene>
    <name evidence="2" type="ORF">ABIE19_001399</name>
</gene>
<dbReference type="InterPro" id="IPR000825">
    <property type="entry name" value="SUF_FeS_clus_asmbl_SufBD_core"/>
</dbReference>
<comment type="caution">
    <text evidence="2">The sequence shown here is derived from an EMBL/GenBank/DDBJ whole genome shotgun (WGS) entry which is preliminary data.</text>
</comment>
<reference evidence="2 3" key="1">
    <citation type="submission" date="2024-06" db="EMBL/GenBank/DDBJ databases">
        <title>Sorghum-associated microbial communities from plants grown in Nebraska, USA.</title>
        <authorList>
            <person name="Schachtman D."/>
        </authorList>
    </citation>
    <scope>NUCLEOTIDE SEQUENCE [LARGE SCALE GENOMIC DNA]</scope>
    <source>
        <strain evidence="2 3">2814</strain>
    </source>
</reference>
<dbReference type="Proteomes" id="UP001549313">
    <property type="component" value="Unassembled WGS sequence"/>
</dbReference>
<proteinExistence type="predicted"/>
<dbReference type="PANTHER" id="PTHR43575">
    <property type="entry name" value="PROTEIN ABCI7, CHLOROPLASTIC"/>
    <property type="match status" value="1"/>
</dbReference>
<organism evidence="2 3">
    <name type="scientific">Brevundimonas faecalis</name>
    <dbReference type="NCBI Taxonomy" id="947378"/>
    <lineage>
        <taxon>Bacteria</taxon>
        <taxon>Pseudomonadati</taxon>
        <taxon>Pseudomonadota</taxon>
        <taxon>Alphaproteobacteria</taxon>
        <taxon>Caulobacterales</taxon>
        <taxon>Caulobacteraceae</taxon>
        <taxon>Brevundimonas</taxon>
    </lineage>
</organism>
<dbReference type="PANTHER" id="PTHR43575:SF1">
    <property type="entry name" value="PROTEIN ABCI7, CHLOROPLASTIC"/>
    <property type="match status" value="1"/>
</dbReference>